<protein>
    <submittedName>
        <fullName evidence="1">Uncharacterized protein</fullName>
    </submittedName>
</protein>
<evidence type="ECO:0000313" key="1">
    <source>
        <dbReference type="EMBL" id="CAH9052289.1"/>
    </source>
</evidence>
<organism evidence="1 2">
    <name type="scientific">Cuscuta europaea</name>
    <name type="common">European dodder</name>
    <dbReference type="NCBI Taxonomy" id="41803"/>
    <lineage>
        <taxon>Eukaryota</taxon>
        <taxon>Viridiplantae</taxon>
        <taxon>Streptophyta</taxon>
        <taxon>Embryophyta</taxon>
        <taxon>Tracheophyta</taxon>
        <taxon>Spermatophyta</taxon>
        <taxon>Magnoliopsida</taxon>
        <taxon>eudicotyledons</taxon>
        <taxon>Gunneridae</taxon>
        <taxon>Pentapetalae</taxon>
        <taxon>asterids</taxon>
        <taxon>lamiids</taxon>
        <taxon>Solanales</taxon>
        <taxon>Convolvulaceae</taxon>
        <taxon>Cuscuteae</taxon>
        <taxon>Cuscuta</taxon>
        <taxon>Cuscuta subgen. Cuscuta</taxon>
    </lineage>
</organism>
<dbReference type="AlphaFoldDB" id="A0A9P0VMP9"/>
<dbReference type="EMBL" id="CAMAPE010000002">
    <property type="protein sequence ID" value="CAH9052289.1"/>
    <property type="molecule type" value="Genomic_DNA"/>
</dbReference>
<comment type="caution">
    <text evidence="1">The sequence shown here is derived from an EMBL/GenBank/DDBJ whole genome shotgun (WGS) entry which is preliminary data.</text>
</comment>
<dbReference type="InterPro" id="IPR005050">
    <property type="entry name" value="Enod93"/>
</dbReference>
<gene>
    <name evidence="1" type="ORF">CEURO_LOCUS316</name>
</gene>
<sequence>MAGLWNCMIGRFVRPIPMVSGAPTRYQDSEGHRPFLIASPLEDAKIRRSKQCTQEGVRAGVKAAGIACICSAVPTVSTVHISHPNMHVIFLLLSLLHYTS</sequence>
<keyword evidence="2" id="KW-1185">Reference proteome</keyword>
<evidence type="ECO:0000313" key="2">
    <source>
        <dbReference type="Proteomes" id="UP001152484"/>
    </source>
</evidence>
<name>A0A9P0VMP9_CUSEU</name>
<proteinExistence type="predicted"/>
<dbReference type="Proteomes" id="UP001152484">
    <property type="component" value="Unassembled WGS sequence"/>
</dbReference>
<accession>A0A9P0VMP9</accession>
<reference evidence="1" key="1">
    <citation type="submission" date="2022-07" db="EMBL/GenBank/DDBJ databases">
        <authorList>
            <person name="Macas J."/>
            <person name="Novak P."/>
            <person name="Neumann P."/>
        </authorList>
    </citation>
    <scope>NUCLEOTIDE SEQUENCE</scope>
</reference>
<dbReference type="Pfam" id="PF03386">
    <property type="entry name" value="ENOD93"/>
    <property type="match status" value="1"/>
</dbReference>
<dbReference type="OrthoDB" id="634154at2759"/>